<feature type="compositionally biased region" description="Basic and acidic residues" evidence="1">
    <location>
        <begin position="128"/>
        <end position="141"/>
    </location>
</feature>
<dbReference type="EMBL" id="QGUI02000176">
    <property type="protein sequence ID" value="MFO7193191.1"/>
    <property type="molecule type" value="Genomic_DNA"/>
</dbReference>
<proteinExistence type="predicted"/>
<feature type="region of interest" description="Disordered" evidence="1">
    <location>
        <begin position="111"/>
        <end position="141"/>
    </location>
</feature>
<reference evidence="2 4" key="3">
    <citation type="journal article" date="2021" name="BMC Genomics">
        <title>Genome-resolved metagenome and metatranscriptome analyses of thermophilic composting reveal key bacterial players and their metabolic interactions.</title>
        <authorList>
            <person name="Braga L.P.P."/>
            <person name="Pereira R.V."/>
            <person name="Martins L.F."/>
            <person name="Moura L.M.S."/>
            <person name="Sanchez F.B."/>
            <person name="Patane J.S.L."/>
            <person name="da Silva A.M."/>
            <person name="Setubal J.C."/>
        </authorList>
    </citation>
    <scope>NUCLEOTIDE SEQUENCE [LARGE SCALE GENOMIC DNA]</scope>
    <source>
        <strain evidence="2">ZC4RG45</strain>
    </source>
</reference>
<dbReference type="STRING" id="1111738.GCA_000427905_01891"/>
<evidence type="ECO:0000313" key="3">
    <source>
        <dbReference type="EMBL" id="PZM98019.1"/>
    </source>
</evidence>
<organism evidence="3">
    <name type="scientific">Thermocrispum agreste</name>
    <dbReference type="NCBI Taxonomy" id="37925"/>
    <lineage>
        <taxon>Bacteria</taxon>
        <taxon>Bacillati</taxon>
        <taxon>Actinomycetota</taxon>
        <taxon>Actinomycetes</taxon>
        <taxon>Pseudonocardiales</taxon>
        <taxon>Pseudonocardiaceae</taxon>
        <taxon>Thermocrispum</taxon>
    </lineage>
</organism>
<dbReference type="Gene3D" id="2.60.120.10">
    <property type="entry name" value="Jelly Rolls"/>
    <property type="match status" value="1"/>
</dbReference>
<evidence type="ECO:0000256" key="1">
    <source>
        <dbReference type="SAM" id="MobiDB-lite"/>
    </source>
</evidence>
<protein>
    <recommendedName>
        <fullName evidence="5">Cupin</fullName>
    </recommendedName>
</protein>
<dbReference type="EMBL" id="QGUI01000274">
    <property type="protein sequence ID" value="PZM98019.1"/>
    <property type="molecule type" value="Genomic_DNA"/>
</dbReference>
<evidence type="ECO:0008006" key="5">
    <source>
        <dbReference type="Google" id="ProtNLM"/>
    </source>
</evidence>
<dbReference type="AlphaFoldDB" id="A0A2W4LAE8"/>
<evidence type="ECO:0000313" key="2">
    <source>
        <dbReference type="EMBL" id="MFO7193191.1"/>
    </source>
</evidence>
<accession>A0A2W4LAE8</accession>
<reference evidence="2" key="1">
    <citation type="submission" date="2018-05" db="EMBL/GenBank/DDBJ databases">
        <authorList>
            <person name="Moura L."/>
            <person name="Setubal J.C."/>
        </authorList>
    </citation>
    <scope>NUCLEOTIDE SEQUENCE</scope>
    <source>
        <strain evidence="2">ZC4RG45</strain>
    </source>
</reference>
<dbReference type="InterPro" id="IPR014710">
    <property type="entry name" value="RmlC-like_jellyroll"/>
</dbReference>
<dbReference type="Proteomes" id="UP000249324">
    <property type="component" value="Unassembled WGS sequence"/>
</dbReference>
<comment type="caution">
    <text evidence="3">The sequence shown here is derived from an EMBL/GenBank/DDBJ whole genome shotgun (WGS) entry which is preliminary data.</text>
</comment>
<name>A0A2W4LAE8_9PSEU</name>
<sequence length="153" mass="17436">MNSTPQGFSTDPGNELIFANEHVRVWAMTLQPGEAIFYHSHQYDHLILWPQPGRAASMEFDEEEEFSHVQNAEAGYAFFKTVGRHGGLKPHRLKNLEDHPVTHYIIELVRESATEEPGKPQSNGRGLSGRDHDIIDPNDFVEPKEKRVTYAWG</sequence>
<gene>
    <name evidence="2" type="ORF">DIU77_013195</name>
    <name evidence="3" type="ORF">DIU77_08490</name>
</gene>
<reference evidence="3" key="2">
    <citation type="submission" date="2018-05" db="EMBL/GenBank/DDBJ databases">
        <authorList>
            <person name="Lanie J.A."/>
            <person name="Ng W.-L."/>
            <person name="Kazmierczak K.M."/>
            <person name="Andrzejewski T.M."/>
            <person name="Davidsen T.M."/>
            <person name="Wayne K.J."/>
            <person name="Tettelin H."/>
            <person name="Glass J.I."/>
            <person name="Rusch D."/>
            <person name="Podicherti R."/>
            <person name="Tsui H.-C.T."/>
            <person name="Winkler M.E."/>
        </authorList>
    </citation>
    <scope>NUCLEOTIDE SEQUENCE</scope>
    <source>
        <strain evidence="3">ZC4RG45</strain>
    </source>
</reference>
<reference evidence="2" key="4">
    <citation type="submission" date="2023-08" db="EMBL/GenBank/DDBJ databases">
        <authorList>
            <person name="Guima S.E.S."/>
            <person name="Martins L.F."/>
            <person name="Silva A.M."/>
            <person name="Setubal J.C."/>
        </authorList>
    </citation>
    <scope>NUCLEOTIDE SEQUENCE</scope>
    <source>
        <strain evidence="2">ZC4RG45</strain>
    </source>
</reference>
<evidence type="ECO:0000313" key="4">
    <source>
        <dbReference type="Proteomes" id="UP000249324"/>
    </source>
</evidence>